<dbReference type="InterPro" id="IPR004837">
    <property type="entry name" value="NaCa_Exmemb"/>
</dbReference>
<feature type="domain" description="Sodium/calcium exchanger membrane region" evidence="6">
    <location>
        <begin position="177"/>
        <end position="320"/>
    </location>
</feature>
<dbReference type="RefSeq" id="WP_120355997.1">
    <property type="nucleotide sequence ID" value="NZ_RAQO01000008.1"/>
</dbReference>
<dbReference type="Pfam" id="PF01699">
    <property type="entry name" value="Na_Ca_ex"/>
    <property type="match status" value="2"/>
</dbReference>
<feature type="transmembrane region" description="Helical" evidence="5">
    <location>
        <begin position="307"/>
        <end position="322"/>
    </location>
</feature>
<evidence type="ECO:0000256" key="4">
    <source>
        <dbReference type="ARBA" id="ARBA00023136"/>
    </source>
</evidence>
<dbReference type="NCBIfam" id="TIGR00367">
    <property type="entry name" value="calcium/sodium antiporter"/>
    <property type="match status" value="1"/>
</dbReference>
<comment type="subcellular location">
    <subcellularLocation>
        <location evidence="1">Membrane</location>
        <topology evidence="1">Multi-pass membrane protein</topology>
    </subcellularLocation>
</comment>
<name>A0A420E9M2_9ALTE</name>
<keyword evidence="2 5" id="KW-0812">Transmembrane</keyword>
<feature type="transmembrane region" description="Helical" evidence="5">
    <location>
        <begin position="35"/>
        <end position="58"/>
    </location>
</feature>
<keyword evidence="8" id="KW-1185">Reference proteome</keyword>
<keyword evidence="3 5" id="KW-1133">Transmembrane helix</keyword>
<evidence type="ECO:0000259" key="6">
    <source>
        <dbReference type="Pfam" id="PF01699"/>
    </source>
</evidence>
<feature type="domain" description="Sodium/calcium exchanger membrane region" evidence="6">
    <location>
        <begin position="5"/>
        <end position="144"/>
    </location>
</feature>
<dbReference type="InterPro" id="IPR044880">
    <property type="entry name" value="NCX_ion-bd_dom_sf"/>
</dbReference>
<evidence type="ECO:0000313" key="8">
    <source>
        <dbReference type="Proteomes" id="UP000286482"/>
    </source>
</evidence>
<dbReference type="PANTHER" id="PTHR10846:SF8">
    <property type="entry name" value="INNER MEMBRANE PROTEIN YRBG"/>
    <property type="match status" value="1"/>
</dbReference>
<dbReference type="Gene3D" id="1.20.1420.30">
    <property type="entry name" value="NCX, central ion-binding region"/>
    <property type="match status" value="1"/>
</dbReference>
<feature type="transmembrane region" description="Helical" evidence="5">
    <location>
        <begin position="130"/>
        <end position="148"/>
    </location>
</feature>
<dbReference type="GO" id="GO:0005262">
    <property type="term" value="F:calcium channel activity"/>
    <property type="evidence" value="ECO:0007669"/>
    <property type="project" value="TreeGrafter"/>
</dbReference>
<evidence type="ECO:0000313" key="7">
    <source>
        <dbReference type="EMBL" id="RKF15912.1"/>
    </source>
</evidence>
<evidence type="ECO:0000256" key="2">
    <source>
        <dbReference type="ARBA" id="ARBA00022692"/>
    </source>
</evidence>
<gene>
    <name evidence="7" type="ORF">DBZ36_16230</name>
</gene>
<feature type="transmembrane region" description="Helical" evidence="5">
    <location>
        <begin position="177"/>
        <end position="199"/>
    </location>
</feature>
<protein>
    <submittedName>
        <fullName evidence="7">Calcium/sodium antiporter</fullName>
    </submittedName>
</protein>
<organism evidence="7 8">
    <name type="scientific">Alginatibacterium sediminis</name>
    <dbReference type="NCBI Taxonomy" id="2164068"/>
    <lineage>
        <taxon>Bacteria</taxon>
        <taxon>Pseudomonadati</taxon>
        <taxon>Pseudomonadota</taxon>
        <taxon>Gammaproteobacteria</taxon>
        <taxon>Alteromonadales</taxon>
        <taxon>Alteromonadaceae</taxon>
        <taxon>Alginatibacterium</taxon>
    </lineage>
</organism>
<feature type="transmembrane region" description="Helical" evidence="5">
    <location>
        <begin position="211"/>
        <end position="235"/>
    </location>
</feature>
<evidence type="ECO:0000256" key="3">
    <source>
        <dbReference type="ARBA" id="ARBA00022989"/>
    </source>
</evidence>
<dbReference type="OrthoDB" id="9794225at2"/>
<dbReference type="GO" id="GO:0005886">
    <property type="term" value="C:plasma membrane"/>
    <property type="evidence" value="ECO:0007669"/>
    <property type="project" value="TreeGrafter"/>
</dbReference>
<dbReference type="InterPro" id="IPR004481">
    <property type="entry name" value="K/Na/Ca-exchanger"/>
</dbReference>
<dbReference type="GO" id="GO:0008273">
    <property type="term" value="F:calcium, potassium:sodium antiporter activity"/>
    <property type="evidence" value="ECO:0007669"/>
    <property type="project" value="TreeGrafter"/>
</dbReference>
<dbReference type="GO" id="GO:0006874">
    <property type="term" value="P:intracellular calcium ion homeostasis"/>
    <property type="evidence" value="ECO:0007669"/>
    <property type="project" value="TreeGrafter"/>
</dbReference>
<dbReference type="AlphaFoldDB" id="A0A420E9M2"/>
<reference evidence="7 8" key="1">
    <citation type="submission" date="2018-09" db="EMBL/GenBank/DDBJ databases">
        <authorList>
            <person name="Wang Z."/>
        </authorList>
    </citation>
    <scope>NUCLEOTIDE SEQUENCE [LARGE SCALE GENOMIC DNA]</scope>
    <source>
        <strain evidence="7 8">ALS 81</strain>
    </source>
</reference>
<feature type="transmembrane region" description="Helical" evidence="5">
    <location>
        <begin position="242"/>
        <end position="266"/>
    </location>
</feature>
<dbReference type="PANTHER" id="PTHR10846">
    <property type="entry name" value="SODIUM/POTASSIUM/CALCIUM EXCHANGER"/>
    <property type="match status" value="1"/>
</dbReference>
<evidence type="ECO:0000256" key="1">
    <source>
        <dbReference type="ARBA" id="ARBA00004141"/>
    </source>
</evidence>
<proteinExistence type="predicted"/>
<dbReference type="Proteomes" id="UP000286482">
    <property type="component" value="Unassembled WGS sequence"/>
</dbReference>
<feature type="transmembrane region" description="Helical" evidence="5">
    <location>
        <begin position="278"/>
        <end position="295"/>
    </location>
</feature>
<accession>A0A420E9M2</accession>
<comment type="caution">
    <text evidence="7">The sequence shown here is derived from an EMBL/GenBank/DDBJ whole genome shotgun (WGS) entry which is preliminary data.</text>
</comment>
<sequence>MILDLALLVVGFVVLVWSADRFVFGAAAIANNFGISPMIIGLTVVAMGSSAPEIMVAVSASLAGQVDTAVGNALGSNITNIALVLGITALLKPMLVSSSTLYREIPVLLGVTLLAGWILHDLHLAPWEGWLLLFLFVLSILYMVLMAIRQSKNSQEKDAMIEEASSEVPNDVPSKKALFWLIIGMVALPLSADLLVGSATNIAQFFGISDLVIGLTIIAIGTSLPELAACIAGVLKKEDDLVLGNIIGSNLFNILTVLAIPAIIAPGAIDANAYQRDFWVMLGLTVALFAMAMSFGRKRQITRWEGALLLASFFGYQILLFTW</sequence>
<dbReference type="EMBL" id="RAQO01000008">
    <property type="protein sequence ID" value="RKF15912.1"/>
    <property type="molecule type" value="Genomic_DNA"/>
</dbReference>
<evidence type="ECO:0000256" key="5">
    <source>
        <dbReference type="SAM" id="Phobius"/>
    </source>
</evidence>
<keyword evidence="4 5" id="KW-0472">Membrane</keyword>